<accession>A0AAV8V3P3</accession>
<feature type="compositionally biased region" description="Basic and acidic residues" evidence="1">
    <location>
        <begin position="54"/>
        <end position="66"/>
    </location>
</feature>
<dbReference type="EMBL" id="JAMWBK010000002">
    <property type="protein sequence ID" value="KAJ8908168.1"/>
    <property type="molecule type" value="Genomic_DNA"/>
</dbReference>
<comment type="caution">
    <text evidence="2">The sequence shown here is derived from an EMBL/GenBank/DDBJ whole genome shotgun (WGS) entry which is preliminary data.</text>
</comment>
<reference evidence="2 3" key="1">
    <citation type="journal article" date="2023" name="Nat. Commun.">
        <title>Origin of minicircular mitochondrial genomes in red algae.</title>
        <authorList>
            <person name="Lee Y."/>
            <person name="Cho C.H."/>
            <person name="Lee Y.M."/>
            <person name="Park S.I."/>
            <person name="Yang J.H."/>
            <person name="West J.A."/>
            <person name="Bhattacharya D."/>
            <person name="Yoon H.S."/>
        </authorList>
    </citation>
    <scope>NUCLEOTIDE SEQUENCE [LARGE SCALE GENOMIC DNA]</scope>
    <source>
        <strain evidence="2 3">CCMP1338</strain>
        <tissue evidence="2">Whole cell</tissue>
    </source>
</reference>
<feature type="region of interest" description="Disordered" evidence="1">
    <location>
        <begin position="16"/>
        <end position="450"/>
    </location>
</feature>
<feature type="compositionally biased region" description="Basic and acidic residues" evidence="1">
    <location>
        <begin position="268"/>
        <end position="282"/>
    </location>
</feature>
<dbReference type="Proteomes" id="UP001157974">
    <property type="component" value="Unassembled WGS sequence"/>
</dbReference>
<feature type="compositionally biased region" description="Basic and acidic residues" evidence="1">
    <location>
        <begin position="435"/>
        <end position="450"/>
    </location>
</feature>
<organism evidence="2 3">
    <name type="scientific">Rhodosorus marinus</name>
    <dbReference type="NCBI Taxonomy" id="101924"/>
    <lineage>
        <taxon>Eukaryota</taxon>
        <taxon>Rhodophyta</taxon>
        <taxon>Stylonematophyceae</taxon>
        <taxon>Stylonematales</taxon>
        <taxon>Stylonemataceae</taxon>
        <taxon>Rhodosorus</taxon>
    </lineage>
</organism>
<feature type="compositionally biased region" description="Gly residues" evidence="1">
    <location>
        <begin position="83"/>
        <end position="99"/>
    </location>
</feature>
<gene>
    <name evidence="2" type="ORF">NDN08_008262</name>
</gene>
<protein>
    <submittedName>
        <fullName evidence="2">Uncharacterized protein</fullName>
    </submittedName>
</protein>
<sequence>MGKKQRKKVQAVPLQDFWGGAEVAEDPRLANLPTAPRERDSDEEEVPFVRGAYVKREHFDRDRNFEGDGPEPSWERTGPIAAAGGGFNRGGGAGFGSGSGDINWGERHGPVSGDPDGGRGFGGGSRGPEEEGNWRLGLRTEPVNASDGMMAEKEIDWNSRMGPIQPNPQTGPAEVGQDSKNWDNVQRGVAAPVAETGPVVGETDWSRGKEAPPVQNEGLRGREPGGGFGAPRGEEVDFVRQGPLPPRPAPEPEKGAEAEFVRIGPLEARPEAKLGSKEETEFVRLGPIEARPVEKNKENEEQSKDIDWSRRGPIEAKPKRSTEPRRTEVRQEVESKANAEDPQVKDIEWGVRGMAVPKSLARSGSRKDEGNRRRERNPRHTVILKQGGDKDTPPRSNASMSTQGSRESLGEGRNGAAEPLKEEAARTEVTNANGDHQEHDKDREWETVRR</sequence>
<proteinExistence type="predicted"/>
<evidence type="ECO:0000313" key="2">
    <source>
        <dbReference type="EMBL" id="KAJ8908168.1"/>
    </source>
</evidence>
<feature type="compositionally biased region" description="Basic and acidic residues" evidence="1">
    <location>
        <begin position="291"/>
        <end position="349"/>
    </location>
</feature>
<feature type="compositionally biased region" description="Basic and acidic residues" evidence="1">
    <location>
        <begin position="250"/>
        <end position="260"/>
    </location>
</feature>
<evidence type="ECO:0000256" key="1">
    <source>
        <dbReference type="SAM" id="MobiDB-lite"/>
    </source>
</evidence>
<evidence type="ECO:0000313" key="3">
    <source>
        <dbReference type="Proteomes" id="UP001157974"/>
    </source>
</evidence>
<name>A0AAV8V3P3_9RHOD</name>
<dbReference type="AlphaFoldDB" id="A0AAV8V3P3"/>
<keyword evidence="3" id="KW-1185">Reference proteome</keyword>
<feature type="compositionally biased region" description="Polar residues" evidence="1">
    <location>
        <begin position="394"/>
        <end position="406"/>
    </location>
</feature>